<accession>A0A9D2G0S1</accession>
<reference evidence="3" key="1">
    <citation type="journal article" date="2021" name="PeerJ">
        <title>Extensive microbial diversity within the chicken gut microbiome revealed by metagenomics and culture.</title>
        <authorList>
            <person name="Gilroy R."/>
            <person name="Ravi A."/>
            <person name="Getino M."/>
            <person name="Pursley I."/>
            <person name="Horton D.L."/>
            <person name="Alikhan N.F."/>
            <person name="Baker D."/>
            <person name="Gharbi K."/>
            <person name="Hall N."/>
            <person name="Watson M."/>
            <person name="Adriaenssens E.M."/>
            <person name="Foster-Nyarko E."/>
            <person name="Jarju S."/>
            <person name="Secka A."/>
            <person name="Antonio M."/>
            <person name="Oren A."/>
            <person name="Chaudhuri R.R."/>
            <person name="La Ragione R."/>
            <person name="Hildebrand F."/>
            <person name="Pallen M.J."/>
        </authorList>
    </citation>
    <scope>NUCLEOTIDE SEQUENCE</scope>
    <source>
        <strain evidence="3">CHK169-4300</strain>
    </source>
</reference>
<dbReference type="InterPro" id="IPR029039">
    <property type="entry name" value="Flavoprotein-like_sf"/>
</dbReference>
<comment type="caution">
    <text evidence="3">The sequence shown here is derived from an EMBL/GenBank/DDBJ whole genome shotgun (WGS) entry which is preliminary data.</text>
</comment>
<proteinExistence type="predicted"/>
<evidence type="ECO:0000259" key="2">
    <source>
        <dbReference type="Pfam" id="PF03358"/>
    </source>
</evidence>
<sequence length="437" mass="48120">MKLVGIVGSPAEKSYNRLLLQFIANNFSDLIDLEIIDIDNIPLFNQSEDQTHTEPIQNLNRKIKAADGVIIATPEHNRTVPAGLKSVLEWLSFKIHPLENKPVLIVGASYYDQGTSRAQLHLRQILESPGVGAFAFPGNEFLLGKAKEAFDENNQLKDEGTVKFLRSVLEKFVRFVNIIQQIEGDKPTVLEPEDLNATGKSATTIEGVDMYAEDWVEQAAEKTNAVSGNTYVELDRGILTVDQINHFLNSMPMELTFADDNNQFIYYNYHIEKDDMLASRHPSQVGNPLAACHPEAAHKNVAWVIQQLRSGQMDTFRIKVPTHGPDKFVVHSYKGIKDKEGQYIGVNEYVQDIQPIIDWYLEQTGQELVGSKTDAVSGASKNDNNVDGVSGASENTNESAKSKEADAVSGASANTNPPAPEETIHSVDAVSGASENA</sequence>
<gene>
    <name evidence="3" type="ORF">H9808_00265</name>
</gene>
<dbReference type="Gene3D" id="3.30.450.20">
    <property type="entry name" value="PAS domain"/>
    <property type="match status" value="1"/>
</dbReference>
<protein>
    <submittedName>
        <fullName evidence="3">NAD(P)H-dependent oxidoreductase</fullName>
    </submittedName>
</protein>
<dbReference type="InterPro" id="IPR050712">
    <property type="entry name" value="NAD(P)H-dep_reductase"/>
</dbReference>
<dbReference type="GO" id="GO:0016491">
    <property type="term" value="F:oxidoreductase activity"/>
    <property type="evidence" value="ECO:0007669"/>
    <property type="project" value="InterPro"/>
</dbReference>
<dbReference type="GO" id="GO:0005829">
    <property type="term" value="C:cytosol"/>
    <property type="evidence" value="ECO:0007669"/>
    <property type="project" value="TreeGrafter"/>
</dbReference>
<reference evidence="3" key="2">
    <citation type="submission" date="2021-04" db="EMBL/GenBank/DDBJ databases">
        <authorList>
            <person name="Gilroy R."/>
        </authorList>
    </citation>
    <scope>NUCLEOTIDE SEQUENCE</scope>
    <source>
        <strain evidence="3">CHK169-4300</strain>
    </source>
</reference>
<feature type="compositionally biased region" description="Polar residues" evidence="1">
    <location>
        <begin position="379"/>
        <end position="399"/>
    </location>
</feature>
<evidence type="ECO:0000313" key="3">
    <source>
        <dbReference type="EMBL" id="HIZ70201.1"/>
    </source>
</evidence>
<dbReference type="Gene3D" id="3.40.50.360">
    <property type="match status" value="1"/>
</dbReference>
<feature type="region of interest" description="Disordered" evidence="1">
    <location>
        <begin position="373"/>
        <end position="437"/>
    </location>
</feature>
<name>A0A9D2G0S1_9LACT</name>
<dbReference type="PANTHER" id="PTHR30543:SF21">
    <property type="entry name" value="NAD(P)H-DEPENDENT FMN REDUCTASE LOT6"/>
    <property type="match status" value="1"/>
</dbReference>
<dbReference type="InterPro" id="IPR005025">
    <property type="entry name" value="FMN_Rdtase-like_dom"/>
</dbReference>
<dbReference type="Pfam" id="PF13596">
    <property type="entry name" value="PAS_10"/>
    <property type="match status" value="1"/>
</dbReference>
<dbReference type="SUPFAM" id="SSF52218">
    <property type="entry name" value="Flavoproteins"/>
    <property type="match status" value="1"/>
</dbReference>
<dbReference type="EMBL" id="DXAZ01000002">
    <property type="protein sequence ID" value="HIZ70201.1"/>
    <property type="molecule type" value="Genomic_DNA"/>
</dbReference>
<evidence type="ECO:0000256" key="1">
    <source>
        <dbReference type="SAM" id="MobiDB-lite"/>
    </source>
</evidence>
<dbReference type="PANTHER" id="PTHR30543">
    <property type="entry name" value="CHROMATE REDUCTASE"/>
    <property type="match status" value="1"/>
</dbReference>
<dbReference type="AlphaFoldDB" id="A0A9D2G0S1"/>
<dbReference type="GO" id="GO:0010181">
    <property type="term" value="F:FMN binding"/>
    <property type="evidence" value="ECO:0007669"/>
    <property type="project" value="TreeGrafter"/>
</dbReference>
<organism evidence="3 4">
    <name type="scientific">Candidatus Atopostipes pullistercoris</name>
    <dbReference type="NCBI Taxonomy" id="2838467"/>
    <lineage>
        <taxon>Bacteria</taxon>
        <taxon>Bacillati</taxon>
        <taxon>Bacillota</taxon>
        <taxon>Bacilli</taxon>
        <taxon>Lactobacillales</taxon>
        <taxon>Carnobacteriaceae</taxon>
        <taxon>Atopostipes</taxon>
    </lineage>
</organism>
<dbReference type="Proteomes" id="UP000824106">
    <property type="component" value="Unassembled WGS sequence"/>
</dbReference>
<feature type="domain" description="NADPH-dependent FMN reductase-like" evidence="2">
    <location>
        <begin position="1"/>
        <end position="147"/>
    </location>
</feature>
<evidence type="ECO:0000313" key="4">
    <source>
        <dbReference type="Proteomes" id="UP000824106"/>
    </source>
</evidence>
<dbReference type="Pfam" id="PF03358">
    <property type="entry name" value="FMN_red"/>
    <property type="match status" value="1"/>
</dbReference>